<organism evidence="1 2">
    <name type="scientific">Populus alba x Populus x berolinensis</name>
    <dbReference type="NCBI Taxonomy" id="444605"/>
    <lineage>
        <taxon>Eukaryota</taxon>
        <taxon>Viridiplantae</taxon>
        <taxon>Streptophyta</taxon>
        <taxon>Embryophyta</taxon>
        <taxon>Tracheophyta</taxon>
        <taxon>Spermatophyta</taxon>
        <taxon>Magnoliopsida</taxon>
        <taxon>eudicotyledons</taxon>
        <taxon>Gunneridae</taxon>
        <taxon>Pentapetalae</taxon>
        <taxon>rosids</taxon>
        <taxon>fabids</taxon>
        <taxon>Malpighiales</taxon>
        <taxon>Salicaceae</taxon>
        <taxon>Saliceae</taxon>
        <taxon>Populus</taxon>
    </lineage>
</organism>
<keyword evidence="2" id="KW-1185">Reference proteome</keyword>
<dbReference type="EMBL" id="JAQIZT010000014">
    <property type="protein sequence ID" value="KAJ6972726.1"/>
    <property type="molecule type" value="Genomic_DNA"/>
</dbReference>
<evidence type="ECO:0000313" key="2">
    <source>
        <dbReference type="Proteomes" id="UP001164929"/>
    </source>
</evidence>
<accession>A0AAD6PYX9</accession>
<name>A0AAD6PYX9_9ROSI</name>
<sequence length="26" mass="3117">MSRHKFYLIKAAPMFTTNCQKRTQTN</sequence>
<dbReference type="AlphaFoldDB" id="A0AAD6PYX9"/>
<gene>
    <name evidence="1" type="ORF">NC653_033127</name>
</gene>
<evidence type="ECO:0000313" key="1">
    <source>
        <dbReference type="EMBL" id="KAJ6972726.1"/>
    </source>
</evidence>
<proteinExistence type="predicted"/>
<comment type="caution">
    <text evidence="1">The sequence shown here is derived from an EMBL/GenBank/DDBJ whole genome shotgun (WGS) entry which is preliminary data.</text>
</comment>
<protein>
    <submittedName>
        <fullName evidence="1">Uncharacterized protein</fullName>
    </submittedName>
</protein>
<reference evidence="1" key="1">
    <citation type="journal article" date="2023" name="Mol. Ecol. Resour.">
        <title>Chromosome-level genome assembly of a triploid poplar Populus alba 'Berolinensis'.</title>
        <authorList>
            <person name="Chen S."/>
            <person name="Yu Y."/>
            <person name="Wang X."/>
            <person name="Wang S."/>
            <person name="Zhang T."/>
            <person name="Zhou Y."/>
            <person name="He R."/>
            <person name="Meng N."/>
            <person name="Wang Y."/>
            <person name="Liu W."/>
            <person name="Liu Z."/>
            <person name="Liu J."/>
            <person name="Guo Q."/>
            <person name="Huang H."/>
            <person name="Sederoff R.R."/>
            <person name="Wang G."/>
            <person name="Qu G."/>
            <person name="Chen S."/>
        </authorList>
    </citation>
    <scope>NUCLEOTIDE SEQUENCE</scope>
    <source>
        <strain evidence="1">SC-2020</strain>
    </source>
</reference>
<dbReference type="Proteomes" id="UP001164929">
    <property type="component" value="Chromosome 14"/>
</dbReference>